<evidence type="ECO:0000256" key="1">
    <source>
        <dbReference type="ARBA" id="ARBA00022741"/>
    </source>
</evidence>
<gene>
    <name evidence="5" type="ORF">MNEG_15708</name>
</gene>
<keyword evidence="2" id="KW-0067">ATP-binding</keyword>
<dbReference type="GO" id="GO:0000027">
    <property type="term" value="P:ribosomal large subunit assembly"/>
    <property type="evidence" value="ECO:0007669"/>
    <property type="project" value="TreeGrafter"/>
</dbReference>
<evidence type="ECO:0000313" key="5">
    <source>
        <dbReference type="EMBL" id="KIY92256.1"/>
    </source>
</evidence>
<dbReference type="Proteomes" id="UP000054498">
    <property type="component" value="Unassembled WGS sequence"/>
</dbReference>
<evidence type="ECO:0000259" key="4">
    <source>
        <dbReference type="Pfam" id="PF21108"/>
    </source>
</evidence>
<dbReference type="GO" id="GO:0000055">
    <property type="term" value="P:ribosomal large subunit export from nucleus"/>
    <property type="evidence" value="ECO:0007669"/>
    <property type="project" value="TreeGrafter"/>
</dbReference>
<dbReference type="RefSeq" id="XP_013891276.1">
    <property type="nucleotide sequence ID" value="XM_014035822.1"/>
</dbReference>
<keyword evidence="6" id="KW-1185">Reference proteome</keyword>
<organism evidence="5 6">
    <name type="scientific">Monoraphidium neglectum</name>
    <dbReference type="NCBI Taxonomy" id="145388"/>
    <lineage>
        <taxon>Eukaryota</taxon>
        <taxon>Viridiplantae</taxon>
        <taxon>Chlorophyta</taxon>
        <taxon>core chlorophytes</taxon>
        <taxon>Chlorophyceae</taxon>
        <taxon>CS clade</taxon>
        <taxon>Sphaeropleales</taxon>
        <taxon>Selenastraceae</taxon>
        <taxon>Monoraphidium</taxon>
    </lineage>
</organism>
<dbReference type="AlphaFoldDB" id="A0A0D2LQQ0"/>
<reference evidence="5 6" key="1">
    <citation type="journal article" date="2013" name="BMC Genomics">
        <title>Reconstruction of the lipid metabolism for the microalga Monoraphidium neglectum from its genome sequence reveals characteristics suitable for biofuel production.</title>
        <authorList>
            <person name="Bogen C."/>
            <person name="Al-Dilaimi A."/>
            <person name="Albersmeier A."/>
            <person name="Wichmann J."/>
            <person name="Grundmann M."/>
            <person name="Rupp O."/>
            <person name="Lauersen K.J."/>
            <person name="Blifernez-Klassen O."/>
            <person name="Kalinowski J."/>
            <person name="Goesmann A."/>
            <person name="Mussgnug J.H."/>
            <person name="Kruse O."/>
        </authorList>
    </citation>
    <scope>NUCLEOTIDE SEQUENCE [LARGE SCALE GENOMIC DNA]</scope>
    <source>
        <strain evidence="5 6">SAG 48.87</strain>
    </source>
</reference>
<dbReference type="GO" id="GO:0005634">
    <property type="term" value="C:nucleus"/>
    <property type="evidence" value="ECO:0007669"/>
    <property type="project" value="TreeGrafter"/>
</dbReference>
<feature type="compositionally biased region" description="Basic residues" evidence="3">
    <location>
        <begin position="157"/>
        <end position="166"/>
    </location>
</feature>
<dbReference type="KEGG" id="mng:MNEG_15708"/>
<accession>A0A0D2LQQ0</accession>
<protein>
    <recommendedName>
        <fullName evidence="4">Midasin lid domain-containing protein</fullName>
    </recommendedName>
</protein>
<dbReference type="GeneID" id="25733396"/>
<sequence length="166" mass="17576">MATPPLADEASRAAVSPRLIEFWQRFQALAPAGARGALSIRDLLAWVSFVNATAGKLGPLAAYAHGAHLTLLDGLGLGTGLPPASLAALRRRCEQLLAAQLPEADRSAAERAAGRHIVAAEGDDAEEQTPPPGCCARPCSWRAPPASARPAWSRRSPSTRRRRWCG</sequence>
<evidence type="ECO:0000256" key="2">
    <source>
        <dbReference type="ARBA" id="ARBA00022840"/>
    </source>
</evidence>
<feature type="region of interest" description="Disordered" evidence="3">
    <location>
        <begin position="121"/>
        <end position="166"/>
    </location>
</feature>
<dbReference type="Pfam" id="PF21108">
    <property type="entry name" value="MDN1_4th"/>
    <property type="match status" value="1"/>
</dbReference>
<dbReference type="GO" id="GO:0030687">
    <property type="term" value="C:preribosome, large subunit precursor"/>
    <property type="evidence" value="ECO:0007669"/>
    <property type="project" value="TreeGrafter"/>
</dbReference>
<dbReference type="PANTHER" id="PTHR48103">
    <property type="entry name" value="MIDASIN-RELATED"/>
    <property type="match status" value="1"/>
</dbReference>
<proteinExistence type="predicted"/>
<dbReference type="GO" id="GO:0005524">
    <property type="term" value="F:ATP binding"/>
    <property type="evidence" value="ECO:0007669"/>
    <property type="project" value="UniProtKB-KW"/>
</dbReference>
<feature type="domain" description="Midasin lid" evidence="4">
    <location>
        <begin position="18"/>
        <end position="73"/>
    </location>
</feature>
<keyword evidence="1" id="KW-0547">Nucleotide-binding</keyword>
<feature type="compositionally biased region" description="Low complexity" evidence="3">
    <location>
        <begin position="134"/>
        <end position="156"/>
    </location>
</feature>
<dbReference type="InterPro" id="IPR048617">
    <property type="entry name" value="MDN1_AAA_lid_4"/>
</dbReference>
<dbReference type="PANTHER" id="PTHR48103:SF2">
    <property type="entry name" value="MIDASIN"/>
    <property type="match status" value="1"/>
</dbReference>
<dbReference type="STRING" id="145388.A0A0D2LQQ0"/>
<name>A0A0D2LQQ0_9CHLO</name>
<evidence type="ECO:0000313" key="6">
    <source>
        <dbReference type="Proteomes" id="UP000054498"/>
    </source>
</evidence>
<evidence type="ECO:0000256" key="3">
    <source>
        <dbReference type="SAM" id="MobiDB-lite"/>
    </source>
</evidence>
<dbReference type="EMBL" id="KK105800">
    <property type="protein sequence ID" value="KIY92256.1"/>
    <property type="molecule type" value="Genomic_DNA"/>
</dbReference>